<evidence type="ECO:0000256" key="1">
    <source>
        <dbReference type="SAM" id="Phobius"/>
    </source>
</evidence>
<keyword evidence="1" id="KW-0812">Transmembrane</keyword>
<evidence type="ECO:0000313" key="3">
    <source>
        <dbReference type="Proteomes" id="UP001476282"/>
    </source>
</evidence>
<proteinExistence type="predicted"/>
<feature type="transmembrane region" description="Helical" evidence="1">
    <location>
        <begin position="81"/>
        <end position="105"/>
    </location>
</feature>
<name>A0ABP9UJR3_9BACT</name>
<reference evidence="2 3" key="1">
    <citation type="submission" date="2024-02" db="EMBL/GenBank/DDBJ databases">
        <title>Haloferula sargassicola NBRC 104335.</title>
        <authorList>
            <person name="Ichikawa N."/>
            <person name="Katano-Makiyama Y."/>
            <person name="Hidaka K."/>
        </authorList>
    </citation>
    <scope>NUCLEOTIDE SEQUENCE [LARGE SCALE GENOMIC DNA]</scope>
    <source>
        <strain evidence="2 3">NBRC 104335</strain>
    </source>
</reference>
<gene>
    <name evidence="2" type="ORF">Hsar01_00121</name>
</gene>
<keyword evidence="1" id="KW-0472">Membrane</keyword>
<keyword evidence="3" id="KW-1185">Reference proteome</keyword>
<sequence>MKRCPYCAEEIQDAAVKCRYCFEFLDESKRPVSSMPPPFPRGYETKAAVPWYLKTSFIVLTLLTLPPFALPSIWMHPRMHWAWKIVLTLGVIGFCWVAVEAYVSFAHQFDEVTRMLNEFPM</sequence>
<comment type="caution">
    <text evidence="2">The sequence shown here is derived from an EMBL/GenBank/DDBJ whole genome shotgun (WGS) entry which is preliminary data.</text>
</comment>
<accession>A0ABP9UJR3</accession>
<keyword evidence="1" id="KW-1133">Transmembrane helix</keyword>
<evidence type="ECO:0008006" key="4">
    <source>
        <dbReference type="Google" id="ProtNLM"/>
    </source>
</evidence>
<feature type="transmembrane region" description="Helical" evidence="1">
    <location>
        <begin position="51"/>
        <end position="69"/>
    </location>
</feature>
<evidence type="ECO:0000313" key="2">
    <source>
        <dbReference type="EMBL" id="GAA5480917.1"/>
    </source>
</evidence>
<dbReference type="RefSeq" id="WP_353565075.1">
    <property type="nucleotide sequence ID" value="NZ_BAABRI010000001.1"/>
</dbReference>
<organism evidence="2 3">
    <name type="scientific">Haloferula sargassicola</name>
    <dbReference type="NCBI Taxonomy" id="490096"/>
    <lineage>
        <taxon>Bacteria</taxon>
        <taxon>Pseudomonadati</taxon>
        <taxon>Verrucomicrobiota</taxon>
        <taxon>Verrucomicrobiia</taxon>
        <taxon>Verrucomicrobiales</taxon>
        <taxon>Verrucomicrobiaceae</taxon>
        <taxon>Haloferula</taxon>
    </lineage>
</organism>
<dbReference type="Proteomes" id="UP001476282">
    <property type="component" value="Unassembled WGS sequence"/>
</dbReference>
<dbReference type="EMBL" id="BAABRI010000001">
    <property type="protein sequence ID" value="GAA5480917.1"/>
    <property type="molecule type" value="Genomic_DNA"/>
</dbReference>
<protein>
    <recommendedName>
        <fullName evidence="4">Zinc ribbon domain-containing protein</fullName>
    </recommendedName>
</protein>